<protein>
    <submittedName>
        <fullName evidence="1">Uncharacterized protein</fullName>
    </submittedName>
</protein>
<accession>A0ABV5AXC1</accession>
<comment type="caution">
    <text evidence="1">The sequence shown here is derived from an EMBL/GenBank/DDBJ whole genome shotgun (WGS) entry which is preliminary data.</text>
</comment>
<reference evidence="1 2" key="1">
    <citation type="submission" date="2024-09" db="EMBL/GenBank/DDBJ databases">
        <title>Paenibacillus zeirhizospherea sp. nov., isolated from surface of the maize (Zea mays) roots in a horticulture field, Hungary.</title>
        <authorList>
            <person name="Marton D."/>
            <person name="Farkas M."/>
            <person name="Bedics A."/>
            <person name="Toth E."/>
            <person name="Tancsics A."/>
            <person name="Boka K."/>
            <person name="Maroti G."/>
            <person name="Kriszt B."/>
            <person name="Cserhati M."/>
        </authorList>
    </citation>
    <scope>NUCLEOTIDE SEQUENCE [LARGE SCALE GENOMIC DNA]</scope>
    <source>
        <strain evidence="1 2">KCTC 33519</strain>
    </source>
</reference>
<proteinExistence type="predicted"/>
<keyword evidence="2" id="KW-1185">Reference proteome</keyword>
<evidence type="ECO:0000313" key="1">
    <source>
        <dbReference type="EMBL" id="MFB5268867.1"/>
    </source>
</evidence>
<organism evidence="1 2">
    <name type="scientific">Paenibacillus enshidis</name>
    <dbReference type="NCBI Taxonomy" id="1458439"/>
    <lineage>
        <taxon>Bacteria</taxon>
        <taxon>Bacillati</taxon>
        <taxon>Bacillota</taxon>
        <taxon>Bacilli</taxon>
        <taxon>Bacillales</taxon>
        <taxon>Paenibacillaceae</taxon>
        <taxon>Paenibacillus</taxon>
    </lineage>
</organism>
<evidence type="ECO:0000313" key="2">
    <source>
        <dbReference type="Proteomes" id="UP001580346"/>
    </source>
</evidence>
<gene>
    <name evidence="1" type="ORF">ACE41H_19070</name>
</gene>
<name>A0ABV5AXC1_9BACL</name>
<dbReference type="EMBL" id="JBHHMI010000021">
    <property type="protein sequence ID" value="MFB5268867.1"/>
    <property type="molecule type" value="Genomic_DNA"/>
</dbReference>
<sequence>MHEDEEIPYLTHITLNTGQVRRIYPGEVDKQLYAAMKRVWKDSFKSEGVQLFEGYRFKSFQSRRVTVGTLCNGKGIPILTTNCCQWDDGTYWRILQNESWIPLATQSSEPPPTPYVADQLGFGFMQHEDATAWTEDFSRCFGWLVLDAEQVILESKGDESPRQAI</sequence>
<dbReference type="Proteomes" id="UP001580346">
    <property type="component" value="Unassembled WGS sequence"/>
</dbReference>
<dbReference type="RefSeq" id="WP_375357164.1">
    <property type="nucleotide sequence ID" value="NZ_JBHHMI010000021.1"/>
</dbReference>